<dbReference type="PANTHER" id="PTHR10907">
    <property type="entry name" value="REGUCALCIN"/>
    <property type="match status" value="1"/>
</dbReference>
<evidence type="ECO:0000256" key="2">
    <source>
        <dbReference type="PIRSR" id="PIRSR605511-2"/>
    </source>
</evidence>
<name>A0AAJ2U556_ALKPS</name>
<evidence type="ECO:0000259" key="3">
    <source>
        <dbReference type="Pfam" id="PF08450"/>
    </source>
</evidence>
<organism evidence="4 5">
    <name type="scientific">Alkalihalophilus pseudofirmus</name>
    <name type="common">Bacillus pseudofirmus</name>
    <dbReference type="NCBI Taxonomy" id="79885"/>
    <lineage>
        <taxon>Bacteria</taxon>
        <taxon>Bacillati</taxon>
        <taxon>Bacillota</taxon>
        <taxon>Bacilli</taxon>
        <taxon>Bacillales</taxon>
        <taxon>Bacillaceae</taxon>
        <taxon>Alkalihalophilus</taxon>
    </lineage>
</organism>
<dbReference type="PRINTS" id="PR01790">
    <property type="entry name" value="SMP30FAMILY"/>
</dbReference>
<feature type="non-terminal residue" evidence="4">
    <location>
        <position position="1"/>
    </location>
</feature>
<comment type="similarity">
    <text evidence="1">Belongs to the SMP-30/CGR1 family.</text>
</comment>
<dbReference type="InterPro" id="IPR011042">
    <property type="entry name" value="6-blade_b-propeller_TolB-like"/>
</dbReference>
<feature type="non-terminal residue" evidence="4">
    <location>
        <position position="116"/>
    </location>
</feature>
<feature type="binding site" evidence="2">
    <location>
        <position position="38"/>
    </location>
    <ligand>
        <name>substrate</name>
    </ligand>
</feature>
<reference evidence="4" key="1">
    <citation type="submission" date="2023-10" db="EMBL/GenBank/DDBJ databases">
        <title>Screening of Alkalihalophilus pseudofirmusBZ-TG-HK211 and Its Alleviation of Salt Stress on Rapeseed Growth.</title>
        <authorList>
            <person name="Zhao B."/>
            <person name="Guo T."/>
        </authorList>
    </citation>
    <scope>NUCLEOTIDE SEQUENCE</scope>
    <source>
        <strain evidence="4">BZ-TG-HK211</strain>
    </source>
</reference>
<evidence type="ECO:0000313" key="5">
    <source>
        <dbReference type="Proteomes" id="UP001285636"/>
    </source>
</evidence>
<proteinExistence type="inferred from homology"/>
<protein>
    <submittedName>
        <fullName evidence="4">SMP-30/gluconolactonase/LRE family protein</fullName>
    </submittedName>
</protein>
<sequence length="116" mass="13361">REKGGVAIGMQDGFYSFDFDTAPKLLSRPENYNSFMYRFNDGKCDAKGRIWAGTTSFYEESHECSLYSLDPDLKLEEKVEGVAVSNGLGWSPKNEKMYYIDSFEKIVFVYDFDLDK</sequence>
<dbReference type="SUPFAM" id="SSF63829">
    <property type="entry name" value="Calcium-dependent phosphotriesterase"/>
    <property type="match status" value="1"/>
</dbReference>
<feature type="binding site" evidence="2">
    <location>
        <position position="86"/>
    </location>
    <ligand>
        <name>a divalent metal cation</name>
        <dbReference type="ChEBI" id="CHEBI:60240"/>
    </ligand>
</feature>
<feature type="binding site" evidence="2">
    <location>
        <position position="40"/>
    </location>
    <ligand>
        <name>substrate</name>
    </ligand>
</feature>
<feature type="domain" description="SMP-30/Gluconolactonase/LRE-like region" evidence="3">
    <location>
        <begin position="2"/>
        <end position="115"/>
    </location>
</feature>
<dbReference type="EMBL" id="JAWJAY010000222">
    <property type="protein sequence ID" value="MDV2887596.1"/>
    <property type="molecule type" value="Genomic_DNA"/>
</dbReference>
<dbReference type="Proteomes" id="UP001285636">
    <property type="component" value="Unassembled WGS sequence"/>
</dbReference>
<comment type="caution">
    <text evidence="4">The sequence shown here is derived from an EMBL/GenBank/DDBJ whole genome shotgun (WGS) entry which is preliminary data.</text>
</comment>
<evidence type="ECO:0000313" key="4">
    <source>
        <dbReference type="EMBL" id="MDV2887596.1"/>
    </source>
</evidence>
<dbReference type="Gene3D" id="2.120.10.30">
    <property type="entry name" value="TolB, C-terminal domain"/>
    <property type="match status" value="1"/>
</dbReference>
<keyword evidence="2" id="KW-0479">Metal-binding</keyword>
<dbReference type="GO" id="GO:0005509">
    <property type="term" value="F:calcium ion binding"/>
    <property type="evidence" value="ECO:0007669"/>
    <property type="project" value="TreeGrafter"/>
</dbReference>
<dbReference type="InterPro" id="IPR013658">
    <property type="entry name" value="SGL"/>
</dbReference>
<gene>
    <name evidence="4" type="ORF">RYX45_20700</name>
</gene>
<dbReference type="RefSeq" id="WP_323467816.1">
    <property type="nucleotide sequence ID" value="NZ_JAWJAY010000222.1"/>
</dbReference>
<dbReference type="Pfam" id="PF08450">
    <property type="entry name" value="SGL"/>
    <property type="match status" value="1"/>
</dbReference>
<dbReference type="PANTHER" id="PTHR10907:SF47">
    <property type="entry name" value="REGUCALCIN"/>
    <property type="match status" value="1"/>
</dbReference>
<dbReference type="InterPro" id="IPR005511">
    <property type="entry name" value="SMP-30"/>
</dbReference>
<keyword evidence="2" id="KW-0862">Zinc</keyword>
<dbReference type="GO" id="GO:0019853">
    <property type="term" value="P:L-ascorbic acid biosynthetic process"/>
    <property type="evidence" value="ECO:0007669"/>
    <property type="project" value="TreeGrafter"/>
</dbReference>
<accession>A0AAJ2U556</accession>
<dbReference type="GO" id="GO:0004341">
    <property type="term" value="F:gluconolactonase activity"/>
    <property type="evidence" value="ECO:0007669"/>
    <property type="project" value="TreeGrafter"/>
</dbReference>
<dbReference type="AlphaFoldDB" id="A0AAJ2U556"/>
<comment type="cofactor">
    <cofactor evidence="2">
        <name>Zn(2+)</name>
        <dbReference type="ChEBI" id="CHEBI:29105"/>
    </cofactor>
    <text evidence="2">Binds 1 divalent metal cation per subunit.</text>
</comment>
<evidence type="ECO:0000256" key="1">
    <source>
        <dbReference type="ARBA" id="ARBA00008853"/>
    </source>
</evidence>